<dbReference type="Pfam" id="PF00664">
    <property type="entry name" value="ABC_membrane"/>
    <property type="match status" value="1"/>
</dbReference>
<feature type="transmembrane region" description="Helical" evidence="7">
    <location>
        <begin position="58"/>
        <end position="83"/>
    </location>
</feature>
<dbReference type="GO" id="GO:0005524">
    <property type="term" value="F:ATP binding"/>
    <property type="evidence" value="ECO:0007669"/>
    <property type="project" value="UniProtKB-KW"/>
</dbReference>
<organism evidence="10 11">
    <name type="scientific">Novispirillum itersonii</name>
    <name type="common">Aquaspirillum itersonii</name>
    <dbReference type="NCBI Taxonomy" id="189"/>
    <lineage>
        <taxon>Bacteria</taxon>
        <taxon>Pseudomonadati</taxon>
        <taxon>Pseudomonadota</taxon>
        <taxon>Alphaproteobacteria</taxon>
        <taxon>Rhodospirillales</taxon>
        <taxon>Novispirillaceae</taxon>
        <taxon>Novispirillum</taxon>
    </lineage>
</organism>
<dbReference type="SUPFAM" id="SSF90123">
    <property type="entry name" value="ABC transporter transmembrane region"/>
    <property type="match status" value="1"/>
</dbReference>
<evidence type="ECO:0000256" key="7">
    <source>
        <dbReference type="SAM" id="Phobius"/>
    </source>
</evidence>
<keyword evidence="3" id="KW-0547">Nucleotide-binding</keyword>
<dbReference type="InterPro" id="IPR011527">
    <property type="entry name" value="ABC1_TM_dom"/>
</dbReference>
<evidence type="ECO:0000256" key="5">
    <source>
        <dbReference type="ARBA" id="ARBA00022989"/>
    </source>
</evidence>
<dbReference type="InterPro" id="IPR039421">
    <property type="entry name" value="Type_1_exporter"/>
</dbReference>
<dbReference type="RefSeq" id="WP_184264547.1">
    <property type="nucleotide sequence ID" value="NZ_JACIIX010000012.1"/>
</dbReference>
<feature type="transmembrane region" description="Helical" evidence="7">
    <location>
        <begin position="143"/>
        <end position="170"/>
    </location>
</feature>
<dbReference type="PANTHER" id="PTHR24221">
    <property type="entry name" value="ATP-BINDING CASSETTE SUB-FAMILY B"/>
    <property type="match status" value="1"/>
</dbReference>
<comment type="caution">
    <text evidence="10">The sequence shown here is derived from an EMBL/GenBank/DDBJ whole genome shotgun (WGS) entry which is preliminary data.</text>
</comment>
<keyword evidence="11" id="KW-1185">Reference proteome</keyword>
<dbReference type="PROSITE" id="PS00211">
    <property type="entry name" value="ABC_TRANSPORTER_1"/>
    <property type="match status" value="1"/>
</dbReference>
<dbReference type="GO" id="GO:0140359">
    <property type="term" value="F:ABC-type transporter activity"/>
    <property type="evidence" value="ECO:0007669"/>
    <property type="project" value="InterPro"/>
</dbReference>
<evidence type="ECO:0000256" key="4">
    <source>
        <dbReference type="ARBA" id="ARBA00022840"/>
    </source>
</evidence>
<name>A0A7W9ZK15_NOVIT</name>
<feature type="transmembrane region" description="Helical" evidence="7">
    <location>
        <begin position="241"/>
        <end position="262"/>
    </location>
</feature>
<dbReference type="InterPro" id="IPR003593">
    <property type="entry name" value="AAA+_ATPase"/>
</dbReference>
<dbReference type="InterPro" id="IPR003439">
    <property type="entry name" value="ABC_transporter-like_ATP-bd"/>
</dbReference>
<accession>A0A7W9ZK15</accession>
<dbReference type="SMART" id="SM00382">
    <property type="entry name" value="AAA"/>
    <property type="match status" value="1"/>
</dbReference>
<dbReference type="Pfam" id="PF00005">
    <property type="entry name" value="ABC_tran"/>
    <property type="match status" value="1"/>
</dbReference>
<dbReference type="Proteomes" id="UP000544872">
    <property type="component" value="Unassembled WGS sequence"/>
</dbReference>
<dbReference type="Gene3D" id="3.40.50.300">
    <property type="entry name" value="P-loop containing nucleotide triphosphate hydrolases"/>
    <property type="match status" value="1"/>
</dbReference>
<dbReference type="GO" id="GO:0005886">
    <property type="term" value="C:plasma membrane"/>
    <property type="evidence" value="ECO:0007669"/>
    <property type="project" value="UniProtKB-SubCell"/>
</dbReference>
<sequence>MTKDTPPGGLKAVLTLARARRWPLAVACLLAAAGSLLAVLPFLVAVREATGPTLSGAAFLAACLVLPPVAQGLSTGLAHAAAFDTLYRIRRDLADRLPRMPLGYFTARQTGALKRTLHEDVEVLELFLSHQLPDMTACLMSPLLVLGLMAAVDWRYALAALGIVPVALLVQKRMMQGHGTRMGDYFSRIGAINGATVEYTQGLPTLRGVGPGSPVETTLLARIEDFRGFAADWYRLWGPSWAAYTVVAGAWLLFIAPLALWLTATGSSPPTEAAFALLAATGLGPPLLRLTVYGEITLRVVQAERKISAIHTAPVLPEPRQPAALPQRKDLTFDAVSFSANGTLILDRVSLTLPAGRLTAIVGPSGGGKSTLLRLAARFSDPDSGQIRLGGTDLRDLPSTDLARCIGLVSQDTFLFDDTVEANLRLALSAGGHPTEGPEADAALHRAVSLARCEDVITALPDGYATRLGRGGHRLSGGQRQRLSLARTLLGQPPVLLLDEVSASVDPVHEALLQQAIAGLPGERTIAVVSHRLDSTCHADHLVFVDRGRVIAEGPHPHLLATCPAYARLWSLQQSNLGWDLRSSGKHT</sequence>
<dbReference type="InterPro" id="IPR027417">
    <property type="entry name" value="P-loop_NTPase"/>
</dbReference>
<reference evidence="10 11" key="1">
    <citation type="submission" date="2020-08" db="EMBL/GenBank/DDBJ databases">
        <title>Genomic Encyclopedia of Type Strains, Phase IV (KMG-IV): sequencing the most valuable type-strain genomes for metagenomic binning, comparative biology and taxonomic classification.</title>
        <authorList>
            <person name="Goeker M."/>
        </authorList>
    </citation>
    <scope>NUCLEOTIDE SEQUENCE [LARGE SCALE GENOMIC DNA]</scope>
    <source>
        <strain evidence="10 11">DSM 11590</strain>
    </source>
</reference>
<keyword evidence="2 7" id="KW-0812">Transmembrane</keyword>
<dbReference type="GO" id="GO:0016887">
    <property type="term" value="F:ATP hydrolysis activity"/>
    <property type="evidence" value="ECO:0007669"/>
    <property type="project" value="InterPro"/>
</dbReference>
<keyword evidence="4" id="KW-0067">ATP-binding</keyword>
<evidence type="ECO:0000256" key="3">
    <source>
        <dbReference type="ARBA" id="ARBA00022741"/>
    </source>
</evidence>
<dbReference type="GO" id="GO:0034040">
    <property type="term" value="F:ATPase-coupled lipid transmembrane transporter activity"/>
    <property type="evidence" value="ECO:0007669"/>
    <property type="project" value="TreeGrafter"/>
</dbReference>
<comment type="subcellular location">
    <subcellularLocation>
        <location evidence="1">Cell membrane</location>
        <topology evidence="1">Multi-pass membrane protein</topology>
    </subcellularLocation>
</comment>
<evidence type="ECO:0000259" key="8">
    <source>
        <dbReference type="PROSITE" id="PS50893"/>
    </source>
</evidence>
<evidence type="ECO:0000256" key="1">
    <source>
        <dbReference type="ARBA" id="ARBA00004651"/>
    </source>
</evidence>
<gene>
    <name evidence="10" type="ORF">FHS48_003055</name>
</gene>
<evidence type="ECO:0000256" key="2">
    <source>
        <dbReference type="ARBA" id="ARBA00022692"/>
    </source>
</evidence>
<dbReference type="PROSITE" id="PS50929">
    <property type="entry name" value="ABC_TM1F"/>
    <property type="match status" value="1"/>
</dbReference>
<dbReference type="AlphaFoldDB" id="A0A7W9ZK15"/>
<feature type="transmembrane region" description="Helical" evidence="7">
    <location>
        <begin position="24"/>
        <end position="46"/>
    </location>
</feature>
<dbReference type="PROSITE" id="PS50893">
    <property type="entry name" value="ABC_TRANSPORTER_2"/>
    <property type="match status" value="1"/>
</dbReference>
<keyword evidence="5 7" id="KW-1133">Transmembrane helix</keyword>
<keyword evidence="6 7" id="KW-0472">Membrane</keyword>
<evidence type="ECO:0000313" key="11">
    <source>
        <dbReference type="Proteomes" id="UP000544872"/>
    </source>
</evidence>
<dbReference type="EMBL" id="JACIIX010000012">
    <property type="protein sequence ID" value="MBB6211614.1"/>
    <property type="molecule type" value="Genomic_DNA"/>
</dbReference>
<feature type="domain" description="ABC transporter" evidence="8">
    <location>
        <begin position="331"/>
        <end position="572"/>
    </location>
</feature>
<evidence type="ECO:0000256" key="6">
    <source>
        <dbReference type="ARBA" id="ARBA00023136"/>
    </source>
</evidence>
<proteinExistence type="predicted"/>
<dbReference type="InterPro" id="IPR017871">
    <property type="entry name" value="ABC_transporter-like_CS"/>
</dbReference>
<evidence type="ECO:0000313" key="10">
    <source>
        <dbReference type="EMBL" id="MBB6211614.1"/>
    </source>
</evidence>
<dbReference type="SUPFAM" id="SSF52540">
    <property type="entry name" value="P-loop containing nucleoside triphosphate hydrolases"/>
    <property type="match status" value="1"/>
</dbReference>
<dbReference type="Gene3D" id="1.20.1560.10">
    <property type="entry name" value="ABC transporter type 1, transmembrane domain"/>
    <property type="match status" value="1"/>
</dbReference>
<feature type="domain" description="ABC transmembrane type-1" evidence="9">
    <location>
        <begin position="25"/>
        <end position="299"/>
    </location>
</feature>
<evidence type="ECO:0000259" key="9">
    <source>
        <dbReference type="PROSITE" id="PS50929"/>
    </source>
</evidence>
<protein>
    <submittedName>
        <fullName evidence="10">ABC-type multidrug transport system fused ATPase/permease subunit</fullName>
    </submittedName>
</protein>
<dbReference type="PANTHER" id="PTHR24221:SF654">
    <property type="entry name" value="ATP-BINDING CASSETTE SUB-FAMILY B MEMBER 6"/>
    <property type="match status" value="1"/>
</dbReference>
<dbReference type="InterPro" id="IPR036640">
    <property type="entry name" value="ABC1_TM_sf"/>
</dbReference>